<proteinExistence type="predicted"/>
<organism evidence="1 2">
    <name type="scientific">Streptomyces violaceusniger (strain Tu 4113)</name>
    <dbReference type="NCBI Taxonomy" id="653045"/>
    <lineage>
        <taxon>Bacteria</taxon>
        <taxon>Bacillati</taxon>
        <taxon>Actinomycetota</taxon>
        <taxon>Actinomycetes</taxon>
        <taxon>Kitasatosporales</taxon>
        <taxon>Streptomycetaceae</taxon>
        <taxon>Streptomyces</taxon>
        <taxon>Streptomyces violaceusniger group</taxon>
    </lineage>
</organism>
<dbReference type="EMBL" id="CP002994">
    <property type="protein sequence ID" value="AEM82365.1"/>
    <property type="molecule type" value="Genomic_DNA"/>
</dbReference>
<sequence length="207" mass="22354">MEPSMITASGAVIAACIAFAGAVTVARAGQRAQAREKRTEWLHDRRKDAYLDFMKAARAFAPLTQTAFRNQHRDGALIDSQSSVVLTETGEQVPFESVVLLAGGSLDAAWLERSPELLHALAVAFDAVDLEGPKEVREAALRVVESAHQLSEGYEGFELLARAMEMEAKINGGGPTSTAADLMQAEVYRYSVGCADFRLEVKAALKL</sequence>
<evidence type="ECO:0000313" key="1">
    <source>
        <dbReference type="EMBL" id="AEM82365.1"/>
    </source>
</evidence>
<dbReference type="KEGG" id="svl:Strvi_2649"/>
<gene>
    <name evidence="1" type="ORF">Strvi_2649</name>
</gene>
<dbReference type="eggNOG" id="ENOG5032475">
    <property type="taxonomic scope" value="Bacteria"/>
</dbReference>
<dbReference type="RefSeq" id="WP_014055867.1">
    <property type="nucleotide sequence ID" value="NC_015957.1"/>
</dbReference>
<evidence type="ECO:0000313" key="2">
    <source>
        <dbReference type="Proteomes" id="UP000008703"/>
    </source>
</evidence>
<dbReference type="HOGENOM" id="CLU_1293762_0_0_11"/>
<accession>G2NYS0</accession>
<name>G2NYS0_STRV4</name>
<reference evidence="1" key="1">
    <citation type="submission" date="2011-08" db="EMBL/GenBank/DDBJ databases">
        <title>Complete sequence of chromosome of Streptomyces violaceusniger Tu 4113.</title>
        <authorList>
            <consortium name="US DOE Joint Genome Institute"/>
            <person name="Lucas S."/>
            <person name="Han J."/>
            <person name="Lapidus A."/>
            <person name="Cheng J.-F."/>
            <person name="Goodwin L."/>
            <person name="Pitluck S."/>
            <person name="Peters L."/>
            <person name="Ivanova N."/>
            <person name="Daligault H."/>
            <person name="Detter J.C."/>
            <person name="Han C."/>
            <person name="Tapia R."/>
            <person name="Land M."/>
            <person name="Hauser L."/>
            <person name="Kyrpides N."/>
            <person name="Ivanova N."/>
            <person name="Pagani I."/>
            <person name="Hagen A."/>
            <person name="Katz L."/>
            <person name="Fiedler H.-P."/>
            <person name="Keasling J."/>
            <person name="Fortman J."/>
            <person name="Woyke T."/>
        </authorList>
    </citation>
    <scope>NUCLEOTIDE SEQUENCE [LARGE SCALE GENOMIC DNA]</scope>
    <source>
        <strain evidence="1">Tu 4113</strain>
    </source>
</reference>
<keyword evidence="2" id="KW-1185">Reference proteome</keyword>
<dbReference type="Proteomes" id="UP000008703">
    <property type="component" value="Chromosome"/>
</dbReference>
<protein>
    <submittedName>
        <fullName evidence="1">Uncharacterized protein</fullName>
    </submittedName>
</protein>
<dbReference type="AlphaFoldDB" id="G2NYS0"/>